<evidence type="ECO:0000313" key="8">
    <source>
        <dbReference type="Proteomes" id="UP000236291"/>
    </source>
</evidence>
<proteinExistence type="predicted"/>
<keyword evidence="4" id="KW-0472">Membrane</keyword>
<dbReference type="PANTHER" id="PTHR13018:SF101">
    <property type="entry name" value="ERD (EARLY-RESPONSIVE TO DEHYDRATION STRESS) FAMILY PROTEIN"/>
    <property type="match status" value="1"/>
</dbReference>
<dbReference type="InterPro" id="IPR045122">
    <property type="entry name" value="Csc1-like"/>
</dbReference>
<dbReference type="Pfam" id="PF02714">
    <property type="entry name" value="RSN1_7TM"/>
    <property type="match status" value="1"/>
</dbReference>
<dbReference type="GO" id="GO:0005886">
    <property type="term" value="C:plasma membrane"/>
    <property type="evidence" value="ECO:0007669"/>
    <property type="project" value="TreeGrafter"/>
</dbReference>
<evidence type="ECO:0000256" key="2">
    <source>
        <dbReference type="ARBA" id="ARBA00023065"/>
    </source>
</evidence>
<organism evidence="7 8">
    <name type="scientific">Trifolium pratense</name>
    <name type="common">Red clover</name>
    <dbReference type="NCBI Taxonomy" id="57577"/>
    <lineage>
        <taxon>Eukaryota</taxon>
        <taxon>Viridiplantae</taxon>
        <taxon>Streptophyta</taxon>
        <taxon>Embryophyta</taxon>
        <taxon>Tracheophyta</taxon>
        <taxon>Spermatophyta</taxon>
        <taxon>Magnoliopsida</taxon>
        <taxon>eudicotyledons</taxon>
        <taxon>Gunneridae</taxon>
        <taxon>Pentapetalae</taxon>
        <taxon>rosids</taxon>
        <taxon>fabids</taxon>
        <taxon>Fabales</taxon>
        <taxon>Fabaceae</taxon>
        <taxon>Papilionoideae</taxon>
        <taxon>50 kb inversion clade</taxon>
        <taxon>NPAAA clade</taxon>
        <taxon>Hologalegina</taxon>
        <taxon>IRL clade</taxon>
        <taxon>Trifolieae</taxon>
        <taxon>Trifolium</taxon>
    </lineage>
</organism>
<feature type="domain" description="CSC1/OSCA1-like 7TM region" evidence="5">
    <location>
        <begin position="56"/>
        <end position="97"/>
    </location>
</feature>
<feature type="non-terminal residue" evidence="7">
    <location>
        <position position="1"/>
    </location>
</feature>
<dbReference type="InterPro" id="IPR027815">
    <property type="entry name" value="CSC1/OSCA1-like_cyt"/>
</dbReference>
<keyword evidence="4" id="KW-1133">Transmembrane helix</keyword>
<reference evidence="7 8" key="2">
    <citation type="journal article" date="2017" name="Front. Plant Sci.">
        <title>Gene Classification and Mining of Molecular Markers Useful in Red Clover (Trifolium pratense) Breeding.</title>
        <authorList>
            <person name="Istvanek J."/>
            <person name="Dluhosova J."/>
            <person name="Dluhos P."/>
            <person name="Patkova L."/>
            <person name="Nedelnik J."/>
            <person name="Repkova J."/>
        </authorList>
    </citation>
    <scope>NUCLEOTIDE SEQUENCE [LARGE SCALE GENOMIC DNA]</scope>
    <source>
        <strain evidence="8">cv. Tatra</strain>
        <tissue evidence="7">Young leaves</tissue>
    </source>
</reference>
<dbReference type="AlphaFoldDB" id="A0A2K3MD57"/>
<feature type="domain" description="CSC1/OSCA1-like cytosolic" evidence="6">
    <location>
        <begin position="3"/>
        <end position="45"/>
    </location>
</feature>
<dbReference type="PANTHER" id="PTHR13018">
    <property type="entry name" value="PROBABLE MEMBRANE PROTEIN DUF221-RELATED"/>
    <property type="match status" value="1"/>
</dbReference>
<keyword evidence="1" id="KW-0106">Calcium</keyword>
<evidence type="ECO:0000259" key="5">
    <source>
        <dbReference type="Pfam" id="PF02714"/>
    </source>
</evidence>
<evidence type="ECO:0000256" key="1">
    <source>
        <dbReference type="ARBA" id="ARBA00022837"/>
    </source>
</evidence>
<keyword evidence="2" id="KW-0813">Transport</keyword>
<gene>
    <name evidence="7" type="ORF">L195_g044820</name>
</gene>
<evidence type="ECO:0000259" key="6">
    <source>
        <dbReference type="Pfam" id="PF14703"/>
    </source>
</evidence>
<evidence type="ECO:0000256" key="3">
    <source>
        <dbReference type="ARBA" id="ARBA00023303"/>
    </source>
</evidence>
<reference evidence="7 8" key="1">
    <citation type="journal article" date="2014" name="Am. J. Bot.">
        <title>Genome assembly and annotation for red clover (Trifolium pratense; Fabaceae).</title>
        <authorList>
            <person name="Istvanek J."/>
            <person name="Jaros M."/>
            <person name="Krenek A."/>
            <person name="Repkova J."/>
        </authorList>
    </citation>
    <scope>NUCLEOTIDE SEQUENCE [LARGE SCALE GENOMIC DNA]</scope>
    <source>
        <strain evidence="8">cv. Tatra</strain>
        <tissue evidence="7">Young leaves</tissue>
    </source>
</reference>
<accession>A0A2K3MD57</accession>
<evidence type="ECO:0000256" key="4">
    <source>
        <dbReference type="SAM" id="Phobius"/>
    </source>
</evidence>
<feature type="transmembrane region" description="Helical" evidence="4">
    <location>
        <begin position="58"/>
        <end position="81"/>
    </location>
</feature>
<dbReference type="EMBL" id="ASHM01057471">
    <property type="protein sequence ID" value="PNX88707.1"/>
    <property type="molecule type" value="Genomic_DNA"/>
</dbReference>
<dbReference type="Pfam" id="PF14703">
    <property type="entry name" value="PHM7_cyt"/>
    <property type="match status" value="1"/>
</dbReference>
<comment type="caution">
    <text evidence="7">The sequence shown here is derived from an EMBL/GenBank/DDBJ whole genome shotgun (WGS) entry which is preliminary data.</text>
</comment>
<keyword evidence="2" id="KW-0406">Ion transport</keyword>
<dbReference type="ExpressionAtlas" id="A0A2K3MD57">
    <property type="expression patterns" value="baseline"/>
</dbReference>
<dbReference type="GO" id="GO:0005227">
    <property type="term" value="F:calcium-activated cation channel activity"/>
    <property type="evidence" value="ECO:0007669"/>
    <property type="project" value="InterPro"/>
</dbReference>
<name>A0A2K3MD57_TRIPR</name>
<evidence type="ECO:0000313" key="7">
    <source>
        <dbReference type="EMBL" id="PNX88707.1"/>
    </source>
</evidence>
<keyword evidence="3" id="KW-0407">Ion channel</keyword>
<protein>
    <submittedName>
        <fullName evidence="7">ERD (Early-responsive to dehydration stress) family protein</fullName>
    </submittedName>
</protein>
<dbReference type="InterPro" id="IPR003864">
    <property type="entry name" value="CSC1/OSCA1-like_7TM"/>
</dbReference>
<dbReference type="Proteomes" id="UP000236291">
    <property type="component" value="Unassembled WGS sequence"/>
</dbReference>
<keyword evidence="4" id="KW-0812">Transmembrane</keyword>
<sequence>EFPAAFVFFKSRYGAHMAAQTIQTSNPMVWVTEAAPEPHDVHWSHIRVPYRQIWIRKMATFAASVAFMLVFLIPVTFVQGLTQLEKLQKMFPFLTGFICETGGDWLPTKCDIGFIFVGSSTCDDAIFNSRGFYFPQWKEENIKDLPAQLAKAVPSQVIYLGS</sequence>